<feature type="chain" id="PRO_5032590630" description="Phytocyanin domain-containing protein" evidence="1">
    <location>
        <begin position="32"/>
        <end position="128"/>
    </location>
</feature>
<dbReference type="EMBL" id="JADFTS010000006">
    <property type="protein sequence ID" value="KAF9601756.1"/>
    <property type="molecule type" value="Genomic_DNA"/>
</dbReference>
<dbReference type="GO" id="GO:0005886">
    <property type="term" value="C:plasma membrane"/>
    <property type="evidence" value="ECO:0007669"/>
    <property type="project" value="TreeGrafter"/>
</dbReference>
<keyword evidence="1" id="KW-0732">Signal</keyword>
<evidence type="ECO:0000313" key="4">
    <source>
        <dbReference type="Proteomes" id="UP000631114"/>
    </source>
</evidence>
<reference evidence="3 4" key="1">
    <citation type="submission" date="2020-10" db="EMBL/GenBank/DDBJ databases">
        <title>The Coptis chinensis genome and diversification of protoberbering-type alkaloids.</title>
        <authorList>
            <person name="Wang B."/>
            <person name="Shu S."/>
            <person name="Song C."/>
            <person name="Liu Y."/>
        </authorList>
    </citation>
    <scope>NUCLEOTIDE SEQUENCE [LARGE SCALE GENOMIC DNA]</scope>
    <source>
        <strain evidence="3">HL-2020</strain>
        <tissue evidence="3">Leaf</tissue>
    </source>
</reference>
<dbReference type="InterPro" id="IPR003245">
    <property type="entry name" value="Phytocyanin_dom"/>
</dbReference>
<dbReference type="PROSITE" id="PS51485">
    <property type="entry name" value="PHYTOCYANIN"/>
    <property type="match status" value="1"/>
</dbReference>
<evidence type="ECO:0000256" key="1">
    <source>
        <dbReference type="SAM" id="SignalP"/>
    </source>
</evidence>
<protein>
    <recommendedName>
        <fullName evidence="2">Phytocyanin domain-containing protein</fullName>
    </recommendedName>
</protein>
<proteinExistence type="predicted"/>
<keyword evidence="4" id="KW-1185">Reference proteome</keyword>
<feature type="signal peptide" evidence="1">
    <location>
        <begin position="1"/>
        <end position="31"/>
    </location>
</feature>
<comment type="caution">
    <text evidence="3">The sequence shown here is derived from an EMBL/GenBank/DDBJ whole genome shotgun (WGS) entry which is preliminary data.</text>
</comment>
<dbReference type="Pfam" id="PF02298">
    <property type="entry name" value="Cu_bind_like"/>
    <property type="match status" value="1"/>
</dbReference>
<dbReference type="SUPFAM" id="SSF49503">
    <property type="entry name" value="Cupredoxins"/>
    <property type="match status" value="1"/>
</dbReference>
<name>A0A835HLE5_9MAGN</name>
<dbReference type="GO" id="GO:0009055">
    <property type="term" value="F:electron transfer activity"/>
    <property type="evidence" value="ECO:0007669"/>
    <property type="project" value="InterPro"/>
</dbReference>
<evidence type="ECO:0000313" key="3">
    <source>
        <dbReference type="EMBL" id="KAF9601756.1"/>
    </source>
</evidence>
<dbReference type="InterPro" id="IPR008972">
    <property type="entry name" value="Cupredoxin"/>
</dbReference>
<dbReference type="AlphaFoldDB" id="A0A835HLE5"/>
<organism evidence="3 4">
    <name type="scientific">Coptis chinensis</name>
    <dbReference type="NCBI Taxonomy" id="261450"/>
    <lineage>
        <taxon>Eukaryota</taxon>
        <taxon>Viridiplantae</taxon>
        <taxon>Streptophyta</taxon>
        <taxon>Embryophyta</taxon>
        <taxon>Tracheophyta</taxon>
        <taxon>Spermatophyta</taxon>
        <taxon>Magnoliopsida</taxon>
        <taxon>Ranunculales</taxon>
        <taxon>Ranunculaceae</taxon>
        <taxon>Coptidoideae</taxon>
        <taxon>Coptis</taxon>
    </lineage>
</organism>
<evidence type="ECO:0000259" key="2">
    <source>
        <dbReference type="PROSITE" id="PS51485"/>
    </source>
</evidence>
<dbReference type="Gene3D" id="2.60.40.420">
    <property type="entry name" value="Cupredoxins - blue copper proteins"/>
    <property type="match status" value="1"/>
</dbReference>
<dbReference type="Proteomes" id="UP000631114">
    <property type="component" value="Unassembled WGS sequence"/>
</dbReference>
<dbReference type="OrthoDB" id="2011645at2759"/>
<accession>A0A835HLE5</accession>
<dbReference type="InterPro" id="IPR039391">
    <property type="entry name" value="Phytocyanin-like"/>
</dbReference>
<dbReference type="PANTHER" id="PTHR33021">
    <property type="entry name" value="BLUE COPPER PROTEIN"/>
    <property type="match status" value="1"/>
</dbReference>
<feature type="domain" description="Phytocyanin" evidence="2">
    <location>
        <begin position="32"/>
        <end position="128"/>
    </location>
</feature>
<dbReference type="PANTHER" id="PTHR33021:SF424">
    <property type="entry name" value="BASIC BLUE PROTEIN"/>
    <property type="match status" value="1"/>
</dbReference>
<sequence length="128" mass="14413">MSRTRVGKTRVMTLGLALLVTLVFNCGIVHGKTWIVGDKGGWDLNEDMEKWPQGKYFKAGDVLVFNSKEAYHVLVVNESDYINCNFFGKAKIYKSGHDRIRLVKGGNYFISDGPEWCGYGMRIAVNAE</sequence>
<gene>
    <name evidence="3" type="ORF">IFM89_022870</name>
</gene>